<evidence type="ECO:0000256" key="1">
    <source>
        <dbReference type="SAM" id="Phobius"/>
    </source>
</evidence>
<evidence type="ECO:0000313" key="2">
    <source>
        <dbReference type="EMBL" id="BBO90075.1"/>
    </source>
</evidence>
<dbReference type="PROSITE" id="PS51257">
    <property type="entry name" value="PROKAR_LIPOPROTEIN"/>
    <property type="match status" value="1"/>
</dbReference>
<feature type="transmembrane region" description="Helical" evidence="1">
    <location>
        <begin position="12"/>
        <end position="32"/>
    </location>
</feature>
<keyword evidence="1" id="KW-1133">Transmembrane helix</keyword>
<keyword evidence="1" id="KW-0472">Membrane</keyword>
<sequence>MQGGRALNSRLIILLIAVSLMFIGVGCGGGGGGGSSETTESTVSGIAAAGAPIVGTVNIRGADGVTSYSAIEADGSYTVDVSAMTPPFVIWADGSANGRSVTLYSTIDEPGTVNVTPATDVIVATALGQDPEDYYDDNPDAGPPSSDAMEDAQNLITDLLSSVFASLDMPQDFDLMNGSFTVGEEGFDQVLDAVSMTSDDTTVSLTDNASGEVLFSDDSTTDGIDEELSPDEIDDIVGPTIDRIDQITESFNTILALYETSEPSLDTLMTVARPLMTDDFLDDGSNADDMLERWLMDDDEGPIVGMSLVSVAPYREMKSHTLLGQTIDEKGDYANGLWCYITVRWGDNIETFPTSFVQSTEGAEWKWYGDRNPFLDGGDVDAEAVQIIQGDYTTYYSGLDVWIEDTGNVAYTSGIVAVVIINNSFPLIATDTDDSIRGLVLARMDDVSPEYKITNVETAYHSNFYSETDGLDIAGMTDMEFLFVGIDEAGTPKLVWIDVLSRKPLHETDLESDMFPVLISPTTLAELDIPGTVTVSWQNPSNEYTDFVDWVDLSWWNYNGDTRMDSDNPAWLDSSLDLADWTSTAFDTSATTITQPTGACIGIQTQSETDDFEFETIYYLY</sequence>
<gene>
    <name evidence="2" type="ORF">DSCOOX_32550</name>
</gene>
<organism evidence="2 3">
    <name type="scientific">Desulfosarcina ovata subsp. ovata</name>
    <dbReference type="NCBI Taxonomy" id="2752305"/>
    <lineage>
        <taxon>Bacteria</taxon>
        <taxon>Pseudomonadati</taxon>
        <taxon>Thermodesulfobacteriota</taxon>
        <taxon>Desulfobacteria</taxon>
        <taxon>Desulfobacterales</taxon>
        <taxon>Desulfosarcinaceae</taxon>
        <taxon>Desulfosarcina</taxon>
    </lineage>
</organism>
<protein>
    <submittedName>
        <fullName evidence="2">Uncharacterized protein</fullName>
    </submittedName>
</protein>
<dbReference type="Proteomes" id="UP000422108">
    <property type="component" value="Chromosome"/>
</dbReference>
<keyword evidence="3" id="KW-1185">Reference proteome</keyword>
<dbReference type="EMBL" id="AP021879">
    <property type="protein sequence ID" value="BBO90075.1"/>
    <property type="molecule type" value="Genomic_DNA"/>
</dbReference>
<reference evidence="2 3" key="1">
    <citation type="submission" date="2019-11" db="EMBL/GenBank/DDBJ databases">
        <title>Comparative genomics of hydrocarbon-degrading Desulfosarcina strains.</title>
        <authorList>
            <person name="Watanabe M."/>
            <person name="Kojima H."/>
            <person name="Fukui M."/>
        </authorList>
    </citation>
    <scope>NUCLEOTIDE SEQUENCE [LARGE SCALE GENOMIC DNA]</scope>
    <source>
        <strain evidence="3">oXyS1</strain>
    </source>
</reference>
<evidence type="ECO:0000313" key="3">
    <source>
        <dbReference type="Proteomes" id="UP000422108"/>
    </source>
</evidence>
<keyword evidence="1" id="KW-0812">Transmembrane</keyword>
<dbReference type="AlphaFoldDB" id="A0A5K8ABT6"/>
<proteinExistence type="predicted"/>
<accession>A0A5K8ABT6</accession>
<name>A0A5K8ABT6_9BACT</name>